<proteinExistence type="inferred from homology"/>
<evidence type="ECO:0000256" key="6">
    <source>
        <dbReference type="SAM" id="MobiDB-lite"/>
    </source>
</evidence>
<dbReference type="EMBL" id="FN648741">
    <property type="protein sequence ID" value="CBN77364.1"/>
    <property type="molecule type" value="Genomic_DNA"/>
</dbReference>
<dbReference type="InterPro" id="IPR004006">
    <property type="entry name" value="DhaK_dom"/>
</dbReference>
<dbReference type="GO" id="GO:0005829">
    <property type="term" value="C:cytosol"/>
    <property type="evidence" value="ECO:0007669"/>
    <property type="project" value="TreeGrafter"/>
</dbReference>
<dbReference type="InterPro" id="IPR050861">
    <property type="entry name" value="Dihydroxyacetone_Kinase"/>
</dbReference>
<sequence>MTLVELAPLIEIMSSDVHRRPCLRVLHSEQITFSHGLVNVCNPGRLTKLPDHDVVLRADISTIKERQVTLISGGGSGHEPAFAGYVGDGMLTAAVCGGVFASPAASAVLEAIRAACGPLGCLVLVMNYTGDRLNFGMAVERAKAEGYNVRMHVVADDCALPRDKGITGRRGVAGTVLVAKVAGAAAEAGLSLEEVLAETASASQNVGTLGVALTTCTLPGQEPSSRLDADTIEIGLGIHGEAGITQTGLQTADELTDAMISAIVDSESQGGQDYLPLSADQRVAVLVNNLGATPPMELMLIARRATSNLQGRGARVERVFCGSFMTSLDMAGASVTVMRVDALSLARLDAAADTPGWREAHGTRSKRPPHQLTPYSSSSGGGVSTAASPAGGGSETAAQEEEGGGVSPGEWGALEGAVRAAANALVAAEPELTKWDCIAGDGDCGTTFKRGAEAVLAELEAGRLPTRDLRALLRALSDSVGESMGGTMGGVLQIFFSAGDAALSSPPPPPSSSSPSQEQEQEGGGAAWCRAFVAGVVGVEFYGGAKAGMRTVLDAIVPAAEVLRRKGPSAFGEAVTAAEEGAEATRGMEALAGRANYVAAESLEGVPDPGAKAAAYALRAVSEALSSG</sequence>
<gene>
    <name evidence="9" type="ORF">Esi_0053_0045</name>
</gene>
<evidence type="ECO:0000256" key="4">
    <source>
        <dbReference type="ARBA" id="ARBA00022777"/>
    </source>
</evidence>
<dbReference type="InParanoid" id="D8LPQ9"/>
<reference evidence="9 10" key="1">
    <citation type="journal article" date="2010" name="Nature">
        <title>The Ectocarpus genome and the independent evolution of multicellularity in brown algae.</title>
        <authorList>
            <person name="Cock J.M."/>
            <person name="Sterck L."/>
            <person name="Rouze P."/>
            <person name="Scornet D."/>
            <person name="Allen A.E."/>
            <person name="Amoutzias G."/>
            <person name="Anthouard V."/>
            <person name="Artiguenave F."/>
            <person name="Aury J.M."/>
            <person name="Badger J.H."/>
            <person name="Beszteri B."/>
            <person name="Billiau K."/>
            <person name="Bonnet E."/>
            <person name="Bothwell J.H."/>
            <person name="Bowler C."/>
            <person name="Boyen C."/>
            <person name="Brownlee C."/>
            <person name="Carrano C.J."/>
            <person name="Charrier B."/>
            <person name="Cho G.Y."/>
            <person name="Coelho S.M."/>
            <person name="Collen J."/>
            <person name="Corre E."/>
            <person name="Da Silva C."/>
            <person name="Delage L."/>
            <person name="Delaroque N."/>
            <person name="Dittami S.M."/>
            <person name="Doulbeau S."/>
            <person name="Elias M."/>
            <person name="Farnham G."/>
            <person name="Gachon C.M."/>
            <person name="Gschloessl B."/>
            <person name="Heesch S."/>
            <person name="Jabbari K."/>
            <person name="Jubin C."/>
            <person name="Kawai H."/>
            <person name="Kimura K."/>
            <person name="Kloareg B."/>
            <person name="Kupper F.C."/>
            <person name="Lang D."/>
            <person name="Le Bail A."/>
            <person name="Leblanc C."/>
            <person name="Lerouge P."/>
            <person name="Lohr M."/>
            <person name="Lopez P.J."/>
            <person name="Martens C."/>
            <person name="Maumus F."/>
            <person name="Michel G."/>
            <person name="Miranda-Saavedra D."/>
            <person name="Morales J."/>
            <person name="Moreau H."/>
            <person name="Motomura T."/>
            <person name="Nagasato C."/>
            <person name="Napoli C.A."/>
            <person name="Nelson D.R."/>
            <person name="Nyvall-Collen P."/>
            <person name="Peters A.F."/>
            <person name="Pommier C."/>
            <person name="Potin P."/>
            <person name="Poulain J."/>
            <person name="Quesneville H."/>
            <person name="Read B."/>
            <person name="Rensing S.A."/>
            <person name="Ritter A."/>
            <person name="Rousvoal S."/>
            <person name="Samanta M."/>
            <person name="Samson G."/>
            <person name="Schroeder D.C."/>
            <person name="Segurens B."/>
            <person name="Strittmatter M."/>
            <person name="Tonon T."/>
            <person name="Tregear J.W."/>
            <person name="Valentin K."/>
            <person name="von Dassow P."/>
            <person name="Yamagishi T."/>
            <person name="Van de Peer Y."/>
            <person name="Wincker P."/>
        </authorList>
    </citation>
    <scope>NUCLEOTIDE SEQUENCE [LARGE SCALE GENOMIC DNA]</scope>
    <source>
        <strain evidence="10">Ec32 / CCAP1310/4</strain>
    </source>
</reference>
<feature type="domain" description="DhaL" evidence="7">
    <location>
        <begin position="412"/>
        <end position="623"/>
    </location>
</feature>
<keyword evidence="3" id="KW-0547">Nucleotide-binding</keyword>
<dbReference type="PROSITE" id="PS51480">
    <property type="entry name" value="DHAL"/>
    <property type="match status" value="1"/>
</dbReference>
<feature type="region of interest" description="Disordered" evidence="6">
    <location>
        <begin position="502"/>
        <end position="524"/>
    </location>
</feature>
<evidence type="ECO:0000313" key="9">
    <source>
        <dbReference type="EMBL" id="CBN77364.1"/>
    </source>
</evidence>
<accession>D8LPQ9</accession>
<dbReference type="SUPFAM" id="SSF101473">
    <property type="entry name" value="DhaL-like"/>
    <property type="match status" value="1"/>
</dbReference>
<dbReference type="AlphaFoldDB" id="D8LPQ9"/>
<dbReference type="Gene3D" id="3.40.50.10440">
    <property type="entry name" value="Dihydroxyacetone kinase, domain 1"/>
    <property type="match status" value="1"/>
</dbReference>
<dbReference type="FunFam" id="3.40.50.10440:FF:000001">
    <property type="entry name" value="Dihydroxyacetone kinase, DhaK subunit"/>
    <property type="match status" value="1"/>
</dbReference>
<dbReference type="Gene3D" id="3.30.1180.20">
    <property type="entry name" value="Dihydroxyacetone kinase, domain 2"/>
    <property type="match status" value="1"/>
</dbReference>
<dbReference type="EMBL" id="FN649738">
    <property type="protein sequence ID" value="CBN77364.1"/>
    <property type="molecule type" value="Genomic_DNA"/>
</dbReference>
<evidence type="ECO:0000256" key="2">
    <source>
        <dbReference type="ARBA" id="ARBA00022679"/>
    </source>
</evidence>
<dbReference type="OMA" id="CGLCLKT"/>
<keyword evidence="10" id="KW-1185">Reference proteome</keyword>
<dbReference type="InterPro" id="IPR036117">
    <property type="entry name" value="DhaL_dom_sf"/>
</dbReference>
<dbReference type="eggNOG" id="KOG2426">
    <property type="taxonomic scope" value="Eukaryota"/>
</dbReference>
<dbReference type="GO" id="GO:0019563">
    <property type="term" value="P:glycerol catabolic process"/>
    <property type="evidence" value="ECO:0007669"/>
    <property type="project" value="TreeGrafter"/>
</dbReference>
<evidence type="ECO:0000259" key="7">
    <source>
        <dbReference type="PROSITE" id="PS51480"/>
    </source>
</evidence>
<dbReference type="PANTHER" id="PTHR28629">
    <property type="entry name" value="TRIOKINASE/FMN CYCLASE"/>
    <property type="match status" value="1"/>
</dbReference>
<evidence type="ECO:0000256" key="3">
    <source>
        <dbReference type="ARBA" id="ARBA00022741"/>
    </source>
</evidence>
<dbReference type="GO" id="GO:0005524">
    <property type="term" value="F:ATP binding"/>
    <property type="evidence" value="ECO:0007669"/>
    <property type="project" value="UniProtKB-KW"/>
</dbReference>
<dbReference type="Pfam" id="PF02734">
    <property type="entry name" value="Dak2"/>
    <property type="match status" value="1"/>
</dbReference>
<evidence type="ECO:0000313" key="10">
    <source>
        <dbReference type="Proteomes" id="UP000002630"/>
    </source>
</evidence>
<keyword evidence="5" id="KW-0067">ATP-binding</keyword>
<evidence type="ECO:0000256" key="1">
    <source>
        <dbReference type="ARBA" id="ARBA00008757"/>
    </source>
</evidence>
<dbReference type="SUPFAM" id="SSF82549">
    <property type="entry name" value="DAK1/DegV-like"/>
    <property type="match status" value="1"/>
</dbReference>
<keyword evidence="2" id="KW-0808">Transferase</keyword>
<dbReference type="FunFam" id="3.30.1180.20:FF:000001">
    <property type="entry name" value="Dihydroxyacetone kinase 1"/>
    <property type="match status" value="1"/>
</dbReference>
<dbReference type="InterPro" id="IPR004007">
    <property type="entry name" value="DhaL_dom"/>
</dbReference>
<dbReference type="Proteomes" id="UP000002630">
    <property type="component" value="Linkage Group LG13"/>
</dbReference>
<organism evidence="9 10">
    <name type="scientific">Ectocarpus siliculosus</name>
    <name type="common">Brown alga</name>
    <name type="synonym">Conferva siliculosa</name>
    <dbReference type="NCBI Taxonomy" id="2880"/>
    <lineage>
        <taxon>Eukaryota</taxon>
        <taxon>Sar</taxon>
        <taxon>Stramenopiles</taxon>
        <taxon>Ochrophyta</taxon>
        <taxon>PX clade</taxon>
        <taxon>Phaeophyceae</taxon>
        <taxon>Ectocarpales</taxon>
        <taxon>Ectocarpaceae</taxon>
        <taxon>Ectocarpus</taxon>
    </lineage>
</organism>
<feature type="region of interest" description="Disordered" evidence="6">
    <location>
        <begin position="353"/>
        <end position="411"/>
    </location>
</feature>
<name>D8LPQ9_ECTSI</name>
<dbReference type="OrthoDB" id="1724672at2759"/>
<dbReference type="FunFam" id="1.25.40.340:FF:000002">
    <property type="entry name" value="Dihydroxyacetone kinase, L subunit"/>
    <property type="match status" value="1"/>
</dbReference>
<dbReference type="GO" id="GO:0004371">
    <property type="term" value="F:glycerone kinase activity"/>
    <property type="evidence" value="ECO:0007669"/>
    <property type="project" value="InterPro"/>
</dbReference>
<evidence type="ECO:0000256" key="5">
    <source>
        <dbReference type="ARBA" id="ARBA00022840"/>
    </source>
</evidence>
<keyword evidence="4 9" id="KW-0418">Kinase</keyword>
<dbReference type="Gene3D" id="1.25.40.340">
    <property type="match status" value="1"/>
</dbReference>
<feature type="domain" description="DhaK" evidence="8">
    <location>
        <begin position="26"/>
        <end position="357"/>
    </location>
</feature>
<dbReference type="STRING" id="2880.D8LPQ9"/>
<dbReference type="SMART" id="SM01120">
    <property type="entry name" value="Dak2"/>
    <property type="match status" value="1"/>
</dbReference>
<evidence type="ECO:0000259" key="8">
    <source>
        <dbReference type="PROSITE" id="PS51481"/>
    </source>
</evidence>
<dbReference type="PANTHER" id="PTHR28629:SF4">
    <property type="entry name" value="TRIOKINASE_FMN CYCLASE"/>
    <property type="match status" value="1"/>
</dbReference>
<comment type="similarity">
    <text evidence="1">Belongs to the dihydroxyacetone kinase (DAK) family.</text>
</comment>
<dbReference type="Pfam" id="PF02733">
    <property type="entry name" value="Dak1"/>
    <property type="match status" value="1"/>
</dbReference>
<protein>
    <submittedName>
        <fullName evidence="9">Dihydroxyacetone/glycerone kinase</fullName>
    </submittedName>
</protein>
<dbReference type="PROSITE" id="PS51481">
    <property type="entry name" value="DHAK"/>
    <property type="match status" value="1"/>
</dbReference>